<keyword evidence="4" id="KW-0961">Cell wall biogenesis/degradation</keyword>
<gene>
    <name evidence="7" type="ORF">QWZ14_17080</name>
</gene>
<dbReference type="RefSeq" id="WP_290317979.1">
    <property type="nucleotide sequence ID" value="NZ_JAUFPN010000165.1"/>
</dbReference>
<dbReference type="EMBL" id="JAUFPN010000165">
    <property type="protein sequence ID" value="MDN3566085.1"/>
    <property type="molecule type" value="Genomic_DNA"/>
</dbReference>
<protein>
    <recommendedName>
        <fullName evidence="2">peptidoglycan lytic exotransglycosylase</fullName>
        <ecNumber evidence="2">4.2.2.n1</ecNumber>
    </recommendedName>
    <alternativeName>
        <fullName evidence="5">Murein hydrolase A</fullName>
    </alternativeName>
</protein>
<dbReference type="Pfam" id="PF06725">
    <property type="entry name" value="3D"/>
    <property type="match status" value="1"/>
</dbReference>
<evidence type="ECO:0000313" key="8">
    <source>
        <dbReference type="Proteomes" id="UP001529369"/>
    </source>
</evidence>
<dbReference type="EC" id="4.2.2.n1" evidence="2"/>
<dbReference type="Proteomes" id="UP001529369">
    <property type="component" value="Unassembled WGS sequence"/>
</dbReference>
<evidence type="ECO:0000256" key="2">
    <source>
        <dbReference type="ARBA" id="ARBA00012587"/>
    </source>
</evidence>
<dbReference type="PANTHER" id="PTHR30124">
    <property type="entry name" value="MEMBRANE-BOUND LYTIC MUREIN TRANSGLYCOSYLASE A"/>
    <property type="match status" value="1"/>
</dbReference>
<dbReference type="Gene3D" id="2.40.40.10">
    <property type="entry name" value="RlpA-like domain"/>
    <property type="match status" value="2"/>
</dbReference>
<dbReference type="SUPFAM" id="SSF50685">
    <property type="entry name" value="Barwin-like endoglucanases"/>
    <property type="match status" value="1"/>
</dbReference>
<evidence type="ECO:0000313" key="7">
    <source>
        <dbReference type="EMBL" id="MDN3566085.1"/>
    </source>
</evidence>
<comment type="catalytic activity">
    <reaction evidence="1">
        <text>Exolytic cleavage of the (1-&gt;4)-beta-glycosidic linkage between N-acetylmuramic acid (MurNAc) and N-acetylglucosamine (GlcNAc) residues in peptidoglycan, from either the reducing or the non-reducing ends of the peptidoglycan chains, with concomitant formation of a 1,6-anhydrobond in the MurNAc residue.</text>
        <dbReference type="EC" id="4.2.2.n1"/>
    </reaction>
</comment>
<proteinExistence type="predicted"/>
<evidence type="ECO:0000256" key="3">
    <source>
        <dbReference type="ARBA" id="ARBA00023239"/>
    </source>
</evidence>
<dbReference type="PIRSF" id="PIRSF019422">
    <property type="entry name" value="MltA"/>
    <property type="match status" value="1"/>
</dbReference>
<accession>A0ABT8A8Q5</accession>
<dbReference type="InterPro" id="IPR026044">
    <property type="entry name" value="MltA"/>
</dbReference>
<keyword evidence="8" id="KW-1185">Reference proteome</keyword>
<dbReference type="Pfam" id="PF03562">
    <property type="entry name" value="MltA"/>
    <property type="match status" value="1"/>
</dbReference>
<name>A0ABT8A8Q5_9PROT</name>
<evidence type="ECO:0000259" key="6">
    <source>
        <dbReference type="SMART" id="SM00925"/>
    </source>
</evidence>
<comment type="caution">
    <text evidence="7">The sequence shown here is derived from an EMBL/GenBank/DDBJ whole genome shotgun (WGS) entry which is preliminary data.</text>
</comment>
<keyword evidence="3" id="KW-0456">Lyase</keyword>
<dbReference type="SMART" id="SM00925">
    <property type="entry name" value="MltA"/>
    <property type="match status" value="1"/>
</dbReference>
<sequence>MPGWPGEDPAAALVPLLRSCGALEAQPPWTALCAAAAAADDPRAFFEHWFRPVPLGTGLLTGYYEPELRGAQAPGGAYQVPLHALPPAGPLRLLDRAAIEAGGLAGQGLELVFVDDAVDAFFLQIQGSGRIRLADGQVLRLGYAGRNEHPYRAIGRSLIARGAIAREAMSMQAIRAWLAAAPPAEAAALLRENPAYIFFRPILDLPAEAGPIGTLGVPLTPGRSLAVDPAFIPLGVPVFLATRDPVDGTPVRRLVVAQDTGGAIRGPARGDLFWGWGEAAAARAGLMREEAGMVVLLPRDTPRDTP</sequence>
<evidence type="ECO:0000256" key="5">
    <source>
        <dbReference type="ARBA" id="ARBA00030918"/>
    </source>
</evidence>
<evidence type="ECO:0000256" key="1">
    <source>
        <dbReference type="ARBA" id="ARBA00001420"/>
    </source>
</evidence>
<dbReference type="InterPro" id="IPR036908">
    <property type="entry name" value="RlpA-like_sf"/>
</dbReference>
<reference evidence="8" key="1">
    <citation type="journal article" date="2019" name="Int. J. Syst. Evol. Microbiol.">
        <title>The Global Catalogue of Microorganisms (GCM) 10K type strain sequencing project: providing services to taxonomists for standard genome sequencing and annotation.</title>
        <authorList>
            <consortium name="The Broad Institute Genomics Platform"/>
            <consortium name="The Broad Institute Genome Sequencing Center for Infectious Disease"/>
            <person name="Wu L."/>
            <person name="Ma J."/>
        </authorList>
    </citation>
    <scope>NUCLEOTIDE SEQUENCE [LARGE SCALE GENOMIC DNA]</scope>
    <source>
        <strain evidence="8">CECT 7131</strain>
    </source>
</reference>
<dbReference type="Gene3D" id="2.40.240.50">
    <property type="entry name" value="Barwin-like endoglucanases"/>
    <property type="match status" value="1"/>
</dbReference>
<feature type="domain" description="Lytic transglycosylase MltA" evidence="6">
    <location>
        <begin position="67"/>
        <end position="200"/>
    </location>
</feature>
<evidence type="ECO:0000256" key="4">
    <source>
        <dbReference type="ARBA" id="ARBA00023316"/>
    </source>
</evidence>
<organism evidence="7 8">
    <name type="scientific">Paeniroseomonas aquatica</name>
    <dbReference type="NCBI Taxonomy" id="373043"/>
    <lineage>
        <taxon>Bacteria</taxon>
        <taxon>Pseudomonadati</taxon>
        <taxon>Pseudomonadota</taxon>
        <taxon>Alphaproteobacteria</taxon>
        <taxon>Acetobacterales</taxon>
        <taxon>Acetobacteraceae</taxon>
        <taxon>Paeniroseomonas</taxon>
    </lineage>
</organism>
<dbReference type="InterPro" id="IPR005300">
    <property type="entry name" value="MltA_B"/>
</dbReference>
<dbReference type="CDD" id="cd14485">
    <property type="entry name" value="mltA_like_LT_A"/>
    <property type="match status" value="1"/>
</dbReference>
<dbReference type="CDD" id="cd14668">
    <property type="entry name" value="mlta_B"/>
    <property type="match status" value="1"/>
</dbReference>
<dbReference type="InterPro" id="IPR010611">
    <property type="entry name" value="3D_dom"/>
</dbReference>
<dbReference type="PANTHER" id="PTHR30124:SF0">
    <property type="entry name" value="MEMBRANE-BOUND LYTIC MUREIN TRANSGLYCOSYLASE A"/>
    <property type="match status" value="1"/>
</dbReference>